<keyword evidence="1" id="KW-0489">Methyltransferase</keyword>
<feature type="active site" description="Proton acceptor" evidence="4">
    <location>
        <position position="305"/>
    </location>
</feature>
<dbReference type="GO" id="GO:0032259">
    <property type="term" value="P:methylation"/>
    <property type="evidence" value="ECO:0007669"/>
    <property type="project" value="UniProtKB-KW"/>
</dbReference>
<dbReference type="Proteomes" id="UP001374535">
    <property type="component" value="Chromosome 9"/>
</dbReference>
<dbReference type="SUPFAM" id="SSF46785">
    <property type="entry name" value="Winged helix' DNA-binding domain"/>
    <property type="match status" value="1"/>
</dbReference>
<dbReference type="PANTHER" id="PTHR11746">
    <property type="entry name" value="O-METHYLTRANSFERASE"/>
    <property type="match status" value="1"/>
</dbReference>
<organism evidence="8 9">
    <name type="scientific">Vigna mungo</name>
    <name type="common">Black gram</name>
    <name type="synonym">Phaseolus mungo</name>
    <dbReference type="NCBI Taxonomy" id="3915"/>
    <lineage>
        <taxon>Eukaryota</taxon>
        <taxon>Viridiplantae</taxon>
        <taxon>Streptophyta</taxon>
        <taxon>Embryophyta</taxon>
        <taxon>Tracheophyta</taxon>
        <taxon>Spermatophyta</taxon>
        <taxon>Magnoliopsida</taxon>
        <taxon>eudicotyledons</taxon>
        <taxon>Gunneridae</taxon>
        <taxon>Pentapetalae</taxon>
        <taxon>rosids</taxon>
        <taxon>fabids</taxon>
        <taxon>Fabales</taxon>
        <taxon>Fabaceae</taxon>
        <taxon>Papilionoideae</taxon>
        <taxon>50 kb inversion clade</taxon>
        <taxon>NPAAA clade</taxon>
        <taxon>indigoferoid/millettioid clade</taxon>
        <taxon>Phaseoleae</taxon>
        <taxon>Vigna</taxon>
    </lineage>
</organism>
<dbReference type="InterPro" id="IPR036388">
    <property type="entry name" value="WH-like_DNA-bd_sf"/>
</dbReference>
<evidence type="ECO:0000313" key="8">
    <source>
        <dbReference type="EMBL" id="WVY96339.1"/>
    </source>
</evidence>
<dbReference type="FunFam" id="3.40.50.150:FF:000596">
    <property type="entry name" value="Caffeic acid O-methyltransferase"/>
    <property type="match status" value="1"/>
</dbReference>
<dbReference type="FunFam" id="1.10.10.10:FF:000357">
    <property type="entry name" value="Caffeic acid 3-O-methyltransferase"/>
    <property type="match status" value="1"/>
</dbReference>
<dbReference type="PROSITE" id="PS51683">
    <property type="entry name" value="SAM_OMT_II"/>
    <property type="match status" value="1"/>
</dbReference>
<dbReference type="GO" id="GO:0046983">
    <property type="term" value="F:protein dimerization activity"/>
    <property type="evidence" value="ECO:0007669"/>
    <property type="project" value="InterPro"/>
</dbReference>
<feature type="domain" description="O-methyltransferase C-terminal" evidence="6">
    <location>
        <begin position="179"/>
        <end position="380"/>
    </location>
</feature>
<dbReference type="GO" id="GO:0008757">
    <property type="term" value="F:S-adenosylmethionine-dependent methyltransferase activity"/>
    <property type="evidence" value="ECO:0007669"/>
    <property type="project" value="UniProtKB-ARBA"/>
</dbReference>
<dbReference type="Pfam" id="PF00891">
    <property type="entry name" value="Methyltransf_2"/>
    <property type="match status" value="1"/>
</dbReference>
<evidence type="ECO:0000256" key="3">
    <source>
        <dbReference type="ARBA" id="ARBA00022691"/>
    </source>
</evidence>
<evidence type="ECO:0008006" key="10">
    <source>
        <dbReference type="Google" id="ProtNLM"/>
    </source>
</evidence>
<sequence length="399" mass="43862">MGESSVVSTNNLFTTCPKTCDEAARLSAMLLSTTVVYPAVLNAAIQLNLFEIIAKGTPHGSFMSSHEIASKLPNQHPDLPNRLDRMLRLLASYSVLTSSTRTTQHGATETVYGLSQIGEYYAPDATRGYFASFASFLSCPALSPLWYIILTLVHVALIITVSWKAYFAPIISFLRLNFKEAVVDADVDLFKKLHGVTTYQYMENNPKMNEIFNKSMADLCVTDMNRILDIYTGFEGISRLVDVGGGNGQNLKMIVSKYPSIKGINFDLPQVIENAPVLSGVEHVGGDMFARVPEGDAMTLKAVLHNWSDEKCVEILSNCRKALSGDGKVVVLEFIMPEKPEATEQSQLVSSLDNLMFITAGGKERTEKEYENLCKLAGFSKFNVACHASSGPGVMEFYN</sequence>
<evidence type="ECO:0000259" key="6">
    <source>
        <dbReference type="Pfam" id="PF00891"/>
    </source>
</evidence>
<dbReference type="Gene3D" id="3.40.50.150">
    <property type="entry name" value="Vaccinia Virus protein VP39"/>
    <property type="match status" value="1"/>
</dbReference>
<dbReference type="InterPro" id="IPR036390">
    <property type="entry name" value="WH_DNA-bd_sf"/>
</dbReference>
<accession>A0AAQ3MRI8</accession>
<protein>
    <recommendedName>
        <fullName evidence="10">Isoliquiritigenin 2'-O-methyltransferase</fullName>
    </recommendedName>
</protein>
<keyword evidence="9" id="KW-1185">Reference proteome</keyword>
<evidence type="ECO:0000256" key="4">
    <source>
        <dbReference type="PIRSR" id="PIRSR005739-1"/>
    </source>
</evidence>
<proteinExistence type="predicted"/>
<keyword evidence="5" id="KW-1133">Transmembrane helix</keyword>
<dbReference type="InterPro" id="IPR029063">
    <property type="entry name" value="SAM-dependent_MTases_sf"/>
</dbReference>
<evidence type="ECO:0000256" key="5">
    <source>
        <dbReference type="SAM" id="Phobius"/>
    </source>
</evidence>
<reference evidence="8 9" key="1">
    <citation type="journal article" date="2023" name="Life. Sci Alliance">
        <title>Evolutionary insights into 3D genome organization and epigenetic landscape of Vigna mungo.</title>
        <authorList>
            <person name="Junaid A."/>
            <person name="Singh B."/>
            <person name="Bhatia S."/>
        </authorList>
    </citation>
    <scope>NUCLEOTIDE SEQUENCE [LARGE SCALE GENOMIC DNA]</scope>
    <source>
        <strain evidence="8">Urdbean</strain>
    </source>
</reference>
<dbReference type="GO" id="GO:0008171">
    <property type="term" value="F:O-methyltransferase activity"/>
    <property type="evidence" value="ECO:0007669"/>
    <property type="project" value="InterPro"/>
</dbReference>
<name>A0AAQ3MRI8_VIGMU</name>
<evidence type="ECO:0000256" key="1">
    <source>
        <dbReference type="ARBA" id="ARBA00022603"/>
    </source>
</evidence>
<feature type="domain" description="O-methyltransferase dimerisation" evidence="7">
    <location>
        <begin position="32"/>
        <end position="122"/>
    </location>
</feature>
<dbReference type="PIRSF" id="PIRSF005739">
    <property type="entry name" value="O-mtase"/>
    <property type="match status" value="1"/>
</dbReference>
<dbReference type="InterPro" id="IPR012967">
    <property type="entry name" value="COMT_dimerisation"/>
</dbReference>
<keyword evidence="3" id="KW-0949">S-adenosyl-L-methionine</keyword>
<dbReference type="InterPro" id="IPR001077">
    <property type="entry name" value="COMT_C"/>
</dbReference>
<evidence type="ECO:0000313" key="9">
    <source>
        <dbReference type="Proteomes" id="UP001374535"/>
    </source>
</evidence>
<evidence type="ECO:0000256" key="2">
    <source>
        <dbReference type="ARBA" id="ARBA00022679"/>
    </source>
</evidence>
<gene>
    <name evidence="8" type="ORF">V8G54_028490</name>
</gene>
<keyword evidence="5" id="KW-0812">Transmembrane</keyword>
<evidence type="ECO:0000259" key="7">
    <source>
        <dbReference type="Pfam" id="PF08100"/>
    </source>
</evidence>
<dbReference type="InterPro" id="IPR016461">
    <property type="entry name" value="COMT-like"/>
</dbReference>
<dbReference type="AlphaFoldDB" id="A0AAQ3MRI8"/>
<dbReference type="Gene3D" id="1.10.10.10">
    <property type="entry name" value="Winged helix-like DNA-binding domain superfamily/Winged helix DNA-binding domain"/>
    <property type="match status" value="1"/>
</dbReference>
<dbReference type="EMBL" id="CP144692">
    <property type="protein sequence ID" value="WVY96339.1"/>
    <property type="molecule type" value="Genomic_DNA"/>
</dbReference>
<feature type="transmembrane region" description="Helical" evidence="5">
    <location>
        <begin position="145"/>
        <end position="167"/>
    </location>
</feature>
<keyword evidence="2" id="KW-0808">Transferase</keyword>
<keyword evidence="5" id="KW-0472">Membrane</keyword>
<dbReference type="Pfam" id="PF08100">
    <property type="entry name" value="Dimerisation"/>
    <property type="match status" value="1"/>
</dbReference>
<dbReference type="SUPFAM" id="SSF53335">
    <property type="entry name" value="S-adenosyl-L-methionine-dependent methyltransferases"/>
    <property type="match status" value="1"/>
</dbReference>